<dbReference type="InParanoid" id="T1I5L4"/>
<name>T1I5L4_RHOPR</name>
<protein>
    <submittedName>
        <fullName evidence="1">Uncharacterized protein</fullName>
    </submittedName>
</protein>
<dbReference type="Proteomes" id="UP000015103">
    <property type="component" value="Unassembled WGS sequence"/>
</dbReference>
<dbReference type="HOGENOM" id="CLU_2856370_0_0_1"/>
<evidence type="ECO:0000313" key="2">
    <source>
        <dbReference type="Proteomes" id="UP000015103"/>
    </source>
</evidence>
<accession>T1I5L4</accession>
<dbReference type="EMBL" id="ACPB03029951">
    <property type="status" value="NOT_ANNOTATED_CDS"/>
    <property type="molecule type" value="Genomic_DNA"/>
</dbReference>
<proteinExistence type="predicted"/>
<dbReference type="EnsemblMetazoa" id="RPRC011583-RA">
    <property type="protein sequence ID" value="RPRC011583-PA"/>
    <property type="gene ID" value="RPRC011583"/>
</dbReference>
<dbReference type="AlphaFoldDB" id="T1I5L4"/>
<evidence type="ECO:0000313" key="1">
    <source>
        <dbReference type="EnsemblMetazoa" id="RPRC011583-PA"/>
    </source>
</evidence>
<dbReference type="VEuPathDB" id="VectorBase:RPRC011583"/>
<sequence length="65" mass="7464">HHYCVKDFLQALILCFCQVLLVLDRGARVDRNYLFLCNTLHSIDLWIGIDTTSVAGCIYKDNCTK</sequence>
<organism evidence="1 2">
    <name type="scientific">Rhodnius prolixus</name>
    <name type="common">Triatomid bug</name>
    <dbReference type="NCBI Taxonomy" id="13249"/>
    <lineage>
        <taxon>Eukaryota</taxon>
        <taxon>Metazoa</taxon>
        <taxon>Ecdysozoa</taxon>
        <taxon>Arthropoda</taxon>
        <taxon>Hexapoda</taxon>
        <taxon>Insecta</taxon>
        <taxon>Pterygota</taxon>
        <taxon>Neoptera</taxon>
        <taxon>Paraneoptera</taxon>
        <taxon>Hemiptera</taxon>
        <taxon>Heteroptera</taxon>
        <taxon>Panheteroptera</taxon>
        <taxon>Cimicomorpha</taxon>
        <taxon>Reduviidae</taxon>
        <taxon>Triatominae</taxon>
        <taxon>Rhodnius</taxon>
    </lineage>
</organism>
<keyword evidence="2" id="KW-1185">Reference proteome</keyword>
<reference evidence="1" key="1">
    <citation type="submission" date="2015-05" db="UniProtKB">
        <authorList>
            <consortium name="EnsemblMetazoa"/>
        </authorList>
    </citation>
    <scope>IDENTIFICATION</scope>
</reference>